<feature type="domain" description="EGF-like" evidence="16">
    <location>
        <begin position="2110"/>
        <end position="2146"/>
    </location>
</feature>
<evidence type="ECO:0000256" key="4">
    <source>
        <dbReference type="ARBA" id="ARBA00022729"/>
    </source>
</evidence>
<evidence type="ECO:0000259" key="19">
    <source>
        <dbReference type="PROSITE" id="PS50923"/>
    </source>
</evidence>
<feature type="domain" description="EGF-like" evidence="16">
    <location>
        <begin position="2230"/>
        <end position="2266"/>
    </location>
</feature>
<dbReference type="InterPro" id="IPR035914">
    <property type="entry name" value="Sperma_CUB_dom_sf"/>
</dbReference>
<dbReference type="Gene3D" id="3.10.100.10">
    <property type="entry name" value="Mannose-Binding Protein A, subunit A"/>
    <property type="match status" value="1"/>
</dbReference>
<feature type="disulfide bond" evidence="10">
    <location>
        <begin position="214"/>
        <end position="226"/>
    </location>
</feature>
<feature type="domain" description="EGF-like" evidence="16">
    <location>
        <begin position="2535"/>
        <end position="2571"/>
    </location>
</feature>
<feature type="disulfide bond" evidence="9">
    <location>
        <begin position="2176"/>
        <end position="2185"/>
    </location>
</feature>
<feature type="disulfide bond" evidence="9">
    <location>
        <begin position="2218"/>
        <end position="2227"/>
    </location>
</feature>
<dbReference type="FunFam" id="2.10.25.10:FF:000012">
    <property type="entry name" value="Delta-like protein"/>
    <property type="match status" value="2"/>
</dbReference>
<dbReference type="SMART" id="SM00231">
    <property type="entry name" value="FA58C"/>
    <property type="match status" value="1"/>
</dbReference>
<feature type="disulfide bond" evidence="9">
    <location>
        <begin position="2256"/>
        <end position="2265"/>
    </location>
</feature>
<dbReference type="InterPro" id="IPR003410">
    <property type="entry name" value="HYR_dom"/>
</dbReference>
<dbReference type="InterPro" id="IPR049883">
    <property type="entry name" value="NOTCH1_EGF-like"/>
</dbReference>
<evidence type="ECO:0000259" key="15">
    <source>
        <dbReference type="PROSITE" id="PS50022"/>
    </source>
</evidence>
<dbReference type="Gene3D" id="2.10.50.10">
    <property type="entry name" value="Tumor Necrosis Factor Receptor, subunit A, domain 2"/>
    <property type="match status" value="7"/>
</dbReference>
<feature type="domain" description="HYR" evidence="18">
    <location>
        <begin position="2847"/>
        <end position="2927"/>
    </location>
</feature>
<dbReference type="PANTHER" id="PTHR24033">
    <property type="entry name" value="EGF-LIKE DOMAIN-CONTAINING PROTEIN"/>
    <property type="match status" value="1"/>
</dbReference>
<protein>
    <submittedName>
        <fullName evidence="20">Fibropellin-1</fullName>
    </submittedName>
</protein>
<keyword evidence="1 9" id="KW-0245">EGF-like domain</keyword>
<feature type="domain" description="HYR" evidence="18">
    <location>
        <begin position="1604"/>
        <end position="1687"/>
    </location>
</feature>
<dbReference type="SUPFAM" id="SSF49785">
    <property type="entry name" value="Galactose-binding domain-like"/>
    <property type="match status" value="2"/>
</dbReference>
<dbReference type="PROSITE" id="PS01187">
    <property type="entry name" value="EGF_CA"/>
    <property type="match status" value="4"/>
</dbReference>
<reference evidence="20 21" key="1">
    <citation type="submission" date="2015-01" db="EMBL/GenBank/DDBJ databases">
        <title>Evolution of Trichinella species and genotypes.</title>
        <authorList>
            <person name="Korhonen P.K."/>
            <person name="Edoardo P."/>
            <person name="Giuseppe L.R."/>
            <person name="Gasser R.B."/>
        </authorList>
    </citation>
    <scope>NUCLEOTIDE SEQUENCE [LARGE SCALE GENOMIC DNA]</scope>
    <source>
        <strain evidence="20">ISS417</strain>
    </source>
</reference>
<dbReference type="CDD" id="cd00037">
    <property type="entry name" value="CLECT"/>
    <property type="match status" value="1"/>
</dbReference>
<evidence type="ECO:0000256" key="5">
    <source>
        <dbReference type="ARBA" id="ARBA00022737"/>
    </source>
</evidence>
<dbReference type="Pfam" id="PF12661">
    <property type="entry name" value="hEGF"/>
    <property type="match status" value="2"/>
</dbReference>
<dbReference type="InterPro" id="IPR000421">
    <property type="entry name" value="FA58C"/>
</dbReference>
<dbReference type="SMART" id="SM00179">
    <property type="entry name" value="EGF_CA"/>
    <property type="match status" value="15"/>
</dbReference>
<dbReference type="GO" id="GO:0045597">
    <property type="term" value="P:positive regulation of cell differentiation"/>
    <property type="evidence" value="ECO:0007669"/>
    <property type="project" value="UniProtKB-ARBA"/>
</dbReference>
<feature type="domain" description="EGF-like" evidence="16">
    <location>
        <begin position="2148"/>
        <end position="2186"/>
    </location>
</feature>
<feature type="domain" description="EGF-like" evidence="16">
    <location>
        <begin position="2421"/>
        <end position="2457"/>
    </location>
</feature>
<feature type="disulfide bond" evidence="9">
    <location>
        <begin position="2523"/>
        <end position="2532"/>
    </location>
</feature>
<feature type="domain" description="Sushi" evidence="19">
    <location>
        <begin position="727"/>
        <end position="786"/>
    </location>
</feature>
<dbReference type="Pfam" id="PF00008">
    <property type="entry name" value="EGF"/>
    <property type="match status" value="9"/>
</dbReference>
<dbReference type="InterPro" id="IPR016187">
    <property type="entry name" value="CTDL_fold"/>
</dbReference>
<evidence type="ECO:0000256" key="11">
    <source>
        <dbReference type="PROSITE-ProRule" id="PRU00302"/>
    </source>
</evidence>
<evidence type="ECO:0000256" key="13">
    <source>
        <dbReference type="SAM" id="SignalP"/>
    </source>
</evidence>
<feature type="disulfide bond" evidence="11">
    <location>
        <begin position="1127"/>
        <end position="1154"/>
    </location>
</feature>
<keyword evidence="8" id="KW-0325">Glycoprotein</keyword>
<feature type="disulfide bond" evidence="9">
    <location>
        <begin position="2331"/>
        <end position="2340"/>
    </location>
</feature>
<keyword evidence="21" id="KW-1185">Reference proteome</keyword>
<evidence type="ECO:0000256" key="6">
    <source>
        <dbReference type="ARBA" id="ARBA00022989"/>
    </source>
</evidence>
<dbReference type="FunFam" id="2.10.25.10:FF:000472">
    <property type="entry name" value="Uncharacterized protein, isoform A"/>
    <property type="match status" value="2"/>
</dbReference>
<feature type="domain" description="Sushi" evidence="19">
    <location>
        <begin position="1230"/>
        <end position="1296"/>
    </location>
</feature>
<feature type="disulfide bond" evidence="9">
    <location>
        <begin position="3439"/>
        <end position="3448"/>
    </location>
</feature>
<dbReference type="Pfam" id="PF14670">
    <property type="entry name" value="FXa_inhibition"/>
    <property type="match status" value="1"/>
</dbReference>
<evidence type="ECO:0000313" key="20">
    <source>
        <dbReference type="EMBL" id="KRX49808.1"/>
    </source>
</evidence>
<dbReference type="PANTHER" id="PTHR24033:SF224">
    <property type="entry name" value="C-TYPE LECTIN"/>
    <property type="match status" value="1"/>
</dbReference>
<dbReference type="FunFam" id="2.10.70.10:FF:000014">
    <property type="entry name" value="Membrane cofactor protein"/>
    <property type="match status" value="1"/>
</dbReference>
<dbReference type="Gene3D" id="2.60.120.260">
    <property type="entry name" value="Galactose-binding domain-like"/>
    <property type="match status" value="2"/>
</dbReference>
<feature type="domain" description="F5/8 type C" evidence="15">
    <location>
        <begin position="1346"/>
        <end position="1491"/>
    </location>
</feature>
<dbReference type="SUPFAM" id="SSF49854">
    <property type="entry name" value="Spermadhesin, CUB domain"/>
    <property type="match status" value="3"/>
</dbReference>
<dbReference type="InterPro" id="IPR009030">
    <property type="entry name" value="Growth_fac_rcpt_cys_sf"/>
</dbReference>
<gene>
    <name evidence="20" type="primary">EGF1</name>
    <name evidence="20" type="ORF">T05_12524</name>
</gene>
<evidence type="ECO:0000313" key="21">
    <source>
        <dbReference type="Proteomes" id="UP000055048"/>
    </source>
</evidence>
<dbReference type="SUPFAM" id="SSF56436">
    <property type="entry name" value="C-type lectin-like"/>
    <property type="match status" value="1"/>
</dbReference>
<dbReference type="InterPro" id="IPR035976">
    <property type="entry name" value="Sushi/SCR/CCP_sf"/>
</dbReference>
<feature type="domain" description="EGF-like" evidence="16">
    <location>
        <begin position="2573"/>
        <end position="2609"/>
    </location>
</feature>
<dbReference type="SMART" id="SM01411">
    <property type="entry name" value="Ephrin_rec_like"/>
    <property type="match status" value="7"/>
</dbReference>
<feature type="disulfide bond" evidence="9">
    <location>
        <begin position="2599"/>
        <end position="2608"/>
    </location>
</feature>
<feature type="domain" description="EGF-like" evidence="16">
    <location>
        <begin position="2268"/>
        <end position="2303"/>
    </location>
</feature>
<dbReference type="Pfam" id="PF07645">
    <property type="entry name" value="EGF_CA"/>
    <property type="match status" value="1"/>
</dbReference>
<dbReference type="InterPro" id="IPR001881">
    <property type="entry name" value="EGF-like_Ca-bd_dom"/>
</dbReference>
<evidence type="ECO:0000259" key="16">
    <source>
        <dbReference type="PROSITE" id="PS50026"/>
    </source>
</evidence>
<dbReference type="PROSITE" id="PS01186">
    <property type="entry name" value="EGF_2"/>
    <property type="match status" value="14"/>
</dbReference>
<evidence type="ECO:0000256" key="3">
    <source>
        <dbReference type="ARBA" id="ARBA00022692"/>
    </source>
</evidence>
<feature type="domain" description="HYR" evidence="18">
    <location>
        <begin position="1517"/>
        <end position="1603"/>
    </location>
</feature>
<evidence type="ECO:0000256" key="1">
    <source>
        <dbReference type="ARBA" id="ARBA00022536"/>
    </source>
</evidence>
<dbReference type="SUPFAM" id="SSF49899">
    <property type="entry name" value="Concanavalin A-like lectins/glucanases"/>
    <property type="match status" value="1"/>
</dbReference>
<organism evidence="20 21">
    <name type="scientific">Trichinella murrelli</name>
    <dbReference type="NCBI Taxonomy" id="144512"/>
    <lineage>
        <taxon>Eukaryota</taxon>
        <taxon>Metazoa</taxon>
        <taxon>Ecdysozoa</taxon>
        <taxon>Nematoda</taxon>
        <taxon>Enoplea</taxon>
        <taxon>Dorylaimia</taxon>
        <taxon>Trichinellida</taxon>
        <taxon>Trichinellidae</taxon>
        <taxon>Trichinella</taxon>
    </lineage>
</organism>
<evidence type="ECO:0000259" key="17">
    <source>
        <dbReference type="PROSITE" id="PS50041"/>
    </source>
</evidence>
<feature type="domain" description="Sushi" evidence="19">
    <location>
        <begin position="1688"/>
        <end position="1753"/>
    </location>
</feature>
<dbReference type="PROSITE" id="PS01209">
    <property type="entry name" value="LDLRA_1"/>
    <property type="match status" value="1"/>
</dbReference>
<dbReference type="InterPro" id="IPR024731">
    <property type="entry name" value="NELL2-like_EGF"/>
</dbReference>
<evidence type="ECO:0000256" key="10">
    <source>
        <dbReference type="PROSITE-ProRule" id="PRU00124"/>
    </source>
</evidence>
<sequence length="3682" mass="408064">MLSFTIVFSTVFSFHFLATTLCVEFKQQQRIKRLRDEDEPAIVLADDQQTKYLQRDIKLICPEDWKLNGLTCYRVYTQPRSWSQALSLCSRYGSQLARILTVEENDFVYHLARAQLKQSDHKEFWIGQFDQRPLQVNCRSEFNLPLKNRSSNFLWSNNEPTSKYGGFWHLGQPDLTVGSCVASSIAKANDNDHSAWHLTACNHLYPFVCQLQACVEGMMFCHNGKCISKNGKCDGFDDCGDLSDEMNCRASQGNALCIRYAKGDSGIVESPNFPAEYKSNLNCQWTIEVAANAKIRLEFESFQTEPYYDIVTLLDGGPVENTSVVVDHISGNVDPSKLIFLSSTNRMAVKFRSDASVNFKGFKANWRLVTFDCGGRLKAHPNEQTINSPNYPQNYPNGAECLWIIEATGNQLISITVRINDVELENGKDMLIIYDGEHSTSRALFSTSSAIDEPRVVISTRNRVSVYFFSNYLNSARGFSISYRLGCDNTMQGTSGFITSPGNNAVDYHGDHLCTFTVNPTQQVMPPRPVTLVINHFTGNAETFLQIFDGMDNRGHQLYPKGKEGSVLKSGGTLISETGHFFLLFKETPLDSTVNWNITYSLNCPPLTLSKDVLLSSTSTAYGTKVNISCPYGSEFINGIGSSTELTCLLGGQWSQNFIPKCQPIYCSIMPVPAENGFVAAATNVTYMGKVSIKCYRGHAFSSGLDVEEIDCNEDGTWSKIPQCKALVCPELPEFVNGNRTILRGDGRSYGTIYKYRCFSGSYMEGADTVLCEMDGWSSPEPVCKKLSCEPISYTGNVLLKTDALKIYSGDVTPVECRPGYKMVGKGEIICQDNQQFTELPVCEDIDECRLDGMFDCSSLTTTCKNLQGGYACECLEGYEPKLECNSTSELIKSMAIPSDSIISESETWKYPAKNIATSGWCGKLPEPGANSISIILDEPRIIEAVIIKKISDNTLAQVMAISLKYSLHSTHPLKQYVDNDGSKILLKSNGGIIMLPEPIEAEAVKITIEEYKSAPCMIMELQGCRRTSCTDINECLIDKGGCEHLCINRPGKYECSCHPGYELFTKNGQNDMYVHPKESGTRLGDVFGLNKSCIPRTCNSLIPPENGDIVSTATKFSYPIVVEFVCNFGFQLHGSQFLQCMSDGHWNASVPVCSPAKCANFENDTEIGLHLYPGSQLINFGENVTITCAQDTRPNGPTAFSHFRQCLFSPDSDGPDYRLAGLPPTCELVDCGEPEFLPASIYKNFDEVQSFKFGSNFLFTCRKPFFVSGSSNAGDHIVRCLADGSWDFGDLHCDGTVCPDPGILQDGDVIIDSVEEGNIARFTCRKPGYMPYPISAMQCIIGAKCPKTEELGISSGVVPDTAFAANTETPIRGYEPHKARMSRGGWCGSPDAFMFLSVDLQHVYTITTLRLAGVGGSGAIRGHVTKFQLFYKSLFNQNFDTYPEEFEMPPGNHNKMYVFQLKEFIRARYILIGILEFDNNPCLRFDLLGCSMPLFQNPEIHSEFMFGWNDSLPICRDSEPPTFTDCPMEPLYAPIDANGQMQPIEIPIPNAIDNSGSIAWIKTEPPDMQNFHVLTKDTNVTYTAFDAAGNWAQCSIELKVPDNRPPVLVCPESYIVEVPKDVPGMQMIFNRSSVDLMIDDASDTVKLTFSPGEIFLKLKQHVTVKVTAEDDFGNEASCRFQVLLDTPRCDESNLLLPPGVEKTCSSYKSGIKCTISCIDGYQFLESDAGKKLYSCEADEKWTPGIIAPACVPIADEPAKYQLKVSVSYPIATTIPESCLNDYKSSLTSVSQQIDTVLSQRCSASVQAFVRIVEVDFFAEVKRVVGNYTIQVLPTVLDEVFYNLCGMTLATMFDLHFPSATEAVLPLLEIKGENGCPVLKATNTTIDKGFSCSPGEILQKTENALPGCYPCPMGTWLYNGTCRPCENGTYQDLNGQINCKRCPAGTYTLHEGATMVEHCQPVCDNGMFSESGIVPCQQCPKDTYSSPNKEGGYRKCEPCPKNTFTNDVGASDISMCKESCPGGYFSFSGLQPCSPCPKNFYQPERGQSACIECPKDRYTENSGAVLENECLEANYTDLVYCRNGAVSEVVEHVAVCQCLPGYTGIHCEQLIDPCLAQPCFNNGRCVTNGVRYECECPEKYSGERCEFSENECQDVVCDNGGICQDLPGIGTTKCLCRTGFYGERCEFMVNLCEKQGSELCLNGATCLPLQLNRYMCICAAGWTGRNCDINIDDCAGQPCAVNATCHDEINDFRCDCPPGFSGKRCHIKQDLCSDNPCVNGRCIDRNFYYQCVCESGWTGKNCEQEIDNCASNPCLNGATCTKQFNSYECECADGYEGSRCQHQVDHCAKEPCLNGALCVNKGANYSCICKNGFEGMLCERAVKECSMDHHCGIGSEQCIELTNGFACKCRPGFTGRLCDVEIDECEDNPCLNGGTCTDDVSSFKCACPAGWTGSRCEVSANYCDRQPCQNNGQCVNLGKDYFCLCPKGFDGKSCEIDSATCFTDACLNGGECIDNGHEIACKCPPGFFGSGCQYQQKLCSENTCQNGGTCAESEVSIVCICPAGFTGLYCENDIDDCATSPCPPGSTCIDMPNGHICQCMFNKTGINCDKAVDSDFELRFYDPILPSFASLDLPFPFSSEVMTLALWVRFDHPGQTATFLTIYSGGLFNKEETADELLVVSSSGVEMKFPNEHSKSVLLNFPQQHRVDDGNWNNVVFQWDSTMGIYTLYWNSIRVATIKDQSKTKHLNTSAWVKLGTPNGHKRGESKFVGSISRLNIWNRTLSFEKEIPRLAQNCRSSDDMLSNLVLRWTGFNRLSGKVDRVAPSTCGQALCQRSIDVKLCDPSKMLDKNAPKVHGCPEYINKQSEERSSKVEWPEPSFTDELSLERIERNIKPGTVLGQGLYHVIYAAYDKAGNVAQCMFDLRVQESFCPTLADPKNGLSYCLNWGPDMKFEACTVRCQEGYEFSEVTPEFYTCGYDGFWRPRYSIGEFRYPDCSPTSPSVRIVSVQLDYPSSSVACSKANRATLESSIRKRFITMNAVWNLCEARNSNEIGCPSLNVTVSCMGRASASTFQKRQVKASDVYRVDLSFVANRDPVRHRHSDIRANIIDTLKDDIVKENGFDFSSVLPSGTPDLRSLKISDDFHCPIGQVNRNDVCVPCAMGSFFNITTLKCQLCPIGMYQNQVGQLACEACPAGHTTTGFASSQRTDCKESCPAGHFYNLKKENCEPCGYGFYQPSAGSFQCIHCDLGKSTYDTVSTSKQQCSDICPDGMQLSAGGDCQPCPMATYRRRNENDHCESCPAGLTTEDKGSISIEQCNLPLCLEGQYLDESTKKCFPCEKGFYQDQKMQRQCLACPKDHTTADIGASQKSECYSTNQCETLEHNCHWHAVCLDLPGEAFECQCQPGYRGNGTFCEDSCINFCTNDAVCKKSDNGDPFCQCKDTFTGTHCEVRYMPSQQRIAYIAGGVGGVVGVIVLIMIVIWMIYFRFRSQDKLAESMEKLPNGNGAASSDEKSIAEMAGNTAAPNFTYGRTYSEDSHAPTFYYEDDDDYGVKTMYIGEGFDENDNGSRIGNDVETNNEAVFERLQRINKHVYKPKYQESISDTESMRKVDTGIDLNYFYTKRHMGIKMTNPFLKRTQASIFVRVVLYQLAIPPKFETRRNLATPFYCTQPIDFALRTWKTGH</sequence>
<dbReference type="InterPro" id="IPR051830">
    <property type="entry name" value="NOTCH_homolog"/>
</dbReference>
<evidence type="ECO:0000256" key="2">
    <source>
        <dbReference type="ARBA" id="ARBA00022659"/>
    </source>
</evidence>
<feature type="disulfide bond" evidence="9">
    <location>
        <begin position="2409"/>
        <end position="2418"/>
    </location>
</feature>
<feature type="disulfide bond" evidence="9">
    <location>
        <begin position="2157"/>
        <end position="2174"/>
    </location>
</feature>
<dbReference type="Pfam" id="PF00431">
    <property type="entry name" value="CUB"/>
    <property type="match status" value="2"/>
</dbReference>
<evidence type="ECO:0000259" key="14">
    <source>
        <dbReference type="PROSITE" id="PS01180"/>
    </source>
</evidence>
<feature type="disulfide bond" evidence="9">
    <location>
        <begin position="2369"/>
        <end position="2378"/>
    </location>
</feature>
<dbReference type="PROSITE" id="PS00010">
    <property type="entry name" value="ASX_HYDROXYL"/>
    <property type="match status" value="7"/>
</dbReference>
<dbReference type="PROSITE" id="PS50041">
    <property type="entry name" value="C_TYPE_LECTIN_2"/>
    <property type="match status" value="1"/>
</dbReference>
<evidence type="ECO:0000256" key="9">
    <source>
        <dbReference type="PROSITE-ProRule" id="PRU00076"/>
    </source>
</evidence>
<dbReference type="Pfam" id="PF02494">
    <property type="entry name" value="HYR"/>
    <property type="match status" value="3"/>
</dbReference>
<dbReference type="GO" id="GO:0005509">
    <property type="term" value="F:calcium ion binding"/>
    <property type="evidence" value="ECO:0007669"/>
    <property type="project" value="InterPro"/>
</dbReference>
<comment type="caution">
    <text evidence="20">The sequence shown here is derived from an EMBL/GenBank/DDBJ whole genome shotgun (WGS) entry which is preliminary data.</text>
</comment>
<feature type="disulfide bond" evidence="9">
    <location>
        <begin position="2293"/>
        <end position="2302"/>
    </location>
</feature>
<feature type="domain" description="EGF-like" evidence="16">
    <location>
        <begin position="2381"/>
        <end position="2419"/>
    </location>
</feature>
<dbReference type="CDD" id="cd00033">
    <property type="entry name" value="CCP"/>
    <property type="match status" value="2"/>
</dbReference>
<feature type="domain" description="CUB" evidence="14">
    <location>
        <begin position="257"/>
        <end position="369"/>
    </location>
</feature>
<dbReference type="PROSITE" id="PS00022">
    <property type="entry name" value="EGF_1"/>
    <property type="match status" value="15"/>
</dbReference>
<keyword evidence="2 11" id="KW-0768">Sushi</keyword>
<feature type="disulfide bond" evidence="9">
    <location>
        <begin position="2272"/>
        <end position="2282"/>
    </location>
</feature>
<feature type="disulfide bond" evidence="10">
    <location>
        <begin position="233"/>
        <end position="248"/>
    </location>
</feature>
<dbReference type="Gene3D" id="2.10.25.10">
    <property type="entry name" value="Laminin"/>
    <property type="match status" value="16"/>
</dbReference>
<dbReference type="PROSITE" id="PS50022">
    <property type="entry name" value="FA58C_3"/>
    <property type="match status" value="1"/>
</dbReference>
<dbReference type="Gene3D" id="2.10.70.10">
    <property type="entry name" value="Complement Module, domain 1"/>
    <property type="match status" value="6"/>
</dbReference>
<dbReference type="InterPro" id="IPR036055">
    <property type="entry name" value="LDL_receptor-like_sf"/>
</dbReference>
<feature type="domain" description="Sushi" evidence="19">
    <location>
        <begin position="602"/>
        <end position="664"/>
    </location>
</feature>
<dbReference type="CDD" id="cd00041">
    <property type="entry name" value="CUB"/>
    <property type="match status" value="2"/>
</dbReference>
<evidence type="ECO:0000256" key="12">
    <source>
        <dbReference type="SAM" id="Phobius"/>
    </source>
</evidence>
<feature type="domain" description="Sushi" evidence="19">
    <location>
        <begin position="665"/>
        <end position="726"/>
    </location>
</feature>
<dbReference type="SUPFAM" id="SSF57424">
    <property type="entry name" value="LDL receptor-like module"/>
    <property type="match status" value="1"/>
</dbReference>
<feature type="disulfide bond" evidence="9">
    <location>
        <begin position="3417"/>
        <end position="3427"/>
    </location>
</feature>
<dbReference type="Pfam" id="PF00057">
    <property type="entry name" value="Ldl_recept_a"/>
    <property type="match status" value="1"/>
</dbReference>
<feature type="disulfide bond" evidence="9">
    <location>
        <begin position="2561"/>
        <end position="2570"/>
    </location>
</feature>
<dbReference type="PROSITE" id="PS50923">
    <property type="entry name" value="SUSHI"/>
    <property type="match status" value="8"/>
</dbReference>
<feature type="disulfide bond" evidence="9">
    <location>
        <begin position="2447"/>
        <end position="2456"/>
    </location>
</feature>
<feature type="domain" description="EGF-like" evidence="16">
    <location>
        <begin position="2066"/>
        <end position="2108"/>
    </location>
</feature>
<dbReference type="Gene3D" id="2.60.120.200">
    <property type="match status" value="1"/>
</dbReference>
<keyword evidence="7 9" id="KW-1015">Disulfide bond</keyword>
<dbReference type="InterPro" id="IPR002172">
    <property type="entry name" value="LDrepeatLR_classA_rpt"/>
</dbReference>
<keyword evidence="4 13" id="KW-0732">Signal</keyword>
<feature type="disulfide bond" evidence="9">
    <location>
        <begin position="2098"/>
        <end position="2107"/>
    </location>
</feature>
<evidence type="ECO:0000259" key="18">
    <source>
        <dbReference type="PROSITE" id="PS50825"/>
    </source>
</evidence>
<keyword evidence="12" id="KW-0472">Membrane</keyword>
<feature type="signal peptide" evidence="13">
    <location>
        <begin position="1"/>
        <end position="22"/>
    </location>
</feature>
<feature type="domain" description="EGF-like" evidence="16">
    <location>
        <begin position="2459"/>
        <end position="2495"/>
    </location>
</feature>
<feature type="disulfide bond" evidence="11">
    <location>
        <begin position="729"/>
        <end position="772"/>
    </location>
</feature>
<dbReference type="CDD" id="cd00112">
    <property type="entry name" value="LDLa"/>
    <property type="match status" value="1"/>
</dbReference>
<dbReference type="Pfam" id="PF00084">
    <property type="entry name" value="Sushi"/>
    <property type="match status" value="4"/>
</dbReference>
<feature type="transmembrane region" description="Helical" evidence="12">
    <location>
        <begin position="3459"/>
        <end position="3484"/>
    </location>
</feature>
<dbReference type="CDD" id="cd00057">
    <property type="entry name" value="FA58C"/>
    <property type="match status" value="1"/>
</dbReference>
<dbReference type="CDD" id="cd00054">
    <property type="entry name" value="EGF_CA"/>
    <property type="match status" value="13"/>
</dbReference>
<dbReference type="OrthoDB" id="430340at2759"/>
<dbReference type="InterPro" id="IPR001304">
    <property type="entry name" value="C-type_lectin-like"/>
</dbReference>
<feature type="domain" description="Sushi" evidence="19">
    <location>
        <begin position="1097"/>
        <end position="1156"/>
    </location>
</feature>
<feature type="domain" description="Sushi" evidence="19">
    <location>
        <begin position="2928"/>
        <end position="2997"/>
    </location>
</feature>
<feature type="domain" description="EGF-like" evidence="16">
    <location>
        <begin position="3415"/>
        <end position="3449"/>
    </location>
</feature>
<feature type="disulfide bond" evidence="9">
    <location>
        <begin position="2485"/>
        <end position="2494"/>
    </location>
</feature>
<dbReference type="InterPro" id="IPR000436">
    <property type="entry name" value="Sushi_SCR_CCP_dom"/>
</dbReference>
<dbReference type="SMART" id="SM00192">
    <property type="entry name" value="LDLa"/>
    <property type="match status" value="1"/>
</dbReference>
<feature type="chain" id="PRO_5006869978" evidence="13">
    <location>
        <begin position="23"/>
        <end position="3682"/>
    </location>
</feature>
<dbReference type="SUPFAM" id="SSF57184">
    <property type="entry name" value="Growth factor receptor domain"/>
    <property type="match status" value="5"/>
</dbReference>
<dbReference type="Gene3D" id="4.10.400.10">
    <property type="entry name" value="Low-density Lipoprotein Receptor"/>
    <property type="match status" value="1"/>
</dbReference>
<evidence type="ECO:0000256" key="8">
    <source>
        <dbReference type="ARBA" id="ARBA00023180"/>
    </source>
</evidence>
<dbReference type="SMART" id="SM00032">
    <property type="entry name" value="CCP"/>
    <property type="match status" value="10"/>
</dbReference>
<dbReference type="InterPro" id="IPR000742">
    <property type="entry name" value="EGF"/>
</dbReference>
<feature type="domain" description="EGF-like" evidence="16">
    <location>
        <begin position="2497"/>
        <end position="2533"/>
    </location>
</feature>
<dbReference type="InterPro" id="IPR018097">
    <property type="entry name" value="EGF_Ca-bd_CS"/>
</dbReference>
<dbReference type="InterPro" id="IPR013320">
    <property type="entry name" value="ConA-like_dom_sf"/>
</dbReference>
<dbReference type="Pfam" id="PF13385">
    <property type="entry name" value="Laminin_G_3"/>
    <property type="match status" value="1"/>
</dbReference>
<feature type="domain" description="EGF-like" evidence="16">
    <location>
        <begin position="2188"/>
        <end position="2228"/>
    </location>
</feature>
<dbReference type="PROSITE" id="PS50068">
    <property type="entry name" value="LDLRA_2"/>
    <property type="match status" value="1"/>
</dbReference>
<dbReference type="SMART" id="SM00181">
    <property type="entry name" value="EGF"/>
    <property type="match status" value="20"/>
</dbReference>
<dbReference type="InterPro" id="IPR011641">
    <property type="entry name" value="Tyr-kin_ephrin_A/B_rcpt-like"/>
</dbReference>
<dbReference type="Pfam" id="PF07699">
    <property type="entry name" value="Ephrin_rec_like"/>
    <property type="match status" value="7"/>
</dbReference>
<dbReference type="InterPro" id="IPR016186">
    <property type="entry name" value="C-type_lectin-like/link_sf"/>
</dbReference>
<dbReference type="PROSITE" id="PS01180">
    <property type="entry name" value="CUB"/>
    <property type="match status" value="2"/>
</dbReference>
<dbReference type="InterPro" id="IPR000859">
    <property type="entry name" value="CUB_dom"/>
</dbReference>
<keyword evidence="6 12" id="KW-1133">Transmembrane helix</keyword>
<feature type="domain" description="CUB" evidence="14">
    <location>
        <begin position="373"/>
        <end position="486"/>
    </location>
</feature>
<dbReference type="STRING" id="144512.A0A0V0UF11"/>
<dbReference type="PRINTS" id="PR01983">
    <property type="entry name" value="NOTCH"/>
</dbReference>
<dbReference type="PROSITE" id="PS50026">
    <property type="entry name" value="EGF_3"/>
    <property type="match status" value="17"/>
</dbReference>
<dbReference type="InterPro" id="IPR023415">
    <property type="entry name" value="LDLR_class-A_CS"/>
</dbReference>
<name>A0A0V0UF11_9BILA</name>
<dbReference type="InterPro" id="IPR008979">
    <property type="entry name" value="Galactose-bd-like_sf"/>
</dbReference>
<feature type="domain" description="EGF-like" evidence="16">
    <location>
        <begin position="2343"/>
        <end position="2379"/>
    </location>
</feature>
<dbReference type="SMART" id="SM00034">
    <property type="entry name" value="CLECT"/>
    <property type="match status" value="1"/>
</dbReference>
<dbReference type="Pfam" id="PF00754">
    <property type="entry name" value="F5_F8_type_C"/>
    <property type="match status" value="1"/>
</dbReference>
<feature type="domain" description="Sushi" evidence="19">
    <location>
        <begin position="787"/>
        <end position="845"/>
    </location>
</feature>
<keyword evidence="5" id="KW-0677">Repeat</keyword>
<dbReference type="FunFam" id="2.10.25.10:FF:000004">
    <property type="entry name" value="Neurogenic locus notch 1"/>
    <property type="match status" value="1"/>
</dbReference>
<feature type="disulfide bond" evidence="10">
    <location>
        <begin position="221"/>
        <end position="239"/>
    </location>
</feature>
<dbReference type="SUPFAM" id="SSF57196">
    <property type="entry name" value="EGF/Laminin"/>
    <property type="match status" value="11"/>
</dbReference>
<dbReference type="SUPFAM" id="SSF57535">
    <property type="entry name" value="Complement control module/SCR domain"/>
    <property type="match status" value="6"/>
</dbReference>
<dbReference type="FunFam" id="2.10.25.10:FF:000321">
    <property type="entry name" value="Protein delta homolog 1"/>
    <property type="match status" value="1"/>
</dbReference>
<feature type="domain" description="EGF-like" evidence="16">
    <location>
        <begin position="2305"/>
        <end position="2341"/>
    </location>
</feature>
<feature type="disulfide bond" evidence="9">
    <location>
        <begin position="2136"/>
        <end position="2145"/>
    </location>
</feature>
<dbReference type="InterPro" id="IPR000152">
    <property type="entry name" value="EGF-type_Asp/Asn_hydroxyl_site"/>
</dbReference>
<evidence type="ECO:0000256" key="7">
    <source>
        <dbReference type="ARBA" id="ARBA00023157"/>
    </source>
</evidence>
<keyword evidence="3 12" id="KW-0812">Transmembrane</keyword>
<dbReference type="PROSITE" id="PS50825">
    <property type="entry name" value="HYR"/>
    <property type="match status" value="3"/>
</dbReference>
<comment type="caution">
    <text evidence="9">Lacks conserved residue(s) required for the propagation of feature annotation.</text>
</comment>
<feature type="domain" description="EGF-like" evidence="16">
    <location>
        <begin position="845"/>
        <end position="886"/>
    </location>
</feature>
<accession>A0A0V0UF11</accession>
<dbReference type="Pfam" id="PF12947">
    <property type="entry name" value="EGF_3"/>
    <property type="match status" value="1"/>
</dbReference>
<feature type="domain" description="C-type lectin" evidence="17">
    <location>
        <begin position="68"/>
        <end position="210"/>
    </location>
</feature>
<dbReference type="Proteomes" id="UP000055048">
    <property type="component" value="Unassembled WGS sequence"/>
</dbReference>
<dbReference type="InterPro" id="IPR013032">
    <property type="entry name" value="EGF-like_CS"/>
</dbReference>
<dbReference type="SMART" id="SM00042">
    <property type="entry name" value="CUB"/>
    <property type="match status" value="2"/>
</dbReference>
<feature type="domain" description="EGF-like" evidence="16">
    <location>
        <begin position="3373"/>
        <end position="3414"/>
    </location>
</feature>
<dbReference type="EMBL" id="JYDJ01000012">
    <property type="protein sequence ID" value="KRX49808.1"/>
    <property type="molecule type" value="Genomic_DNA"/>
</dbReference>
<proteinExistence type="predicted"/>
<dbReference type="Gene3D" id="2.60.120.290">
    <property type="entry name" value="Spermadhesin, CUB domain"/>
    <property type="match status" value="2"/>
</dbReference>